<protein>
    <submittedName>
        <fullName evidence="1">Transposase</fullName>
    </submittedName>
</protein>
<organism evidence="1 2">
    <name type="scientific">Pengzhenrongella sicca</name>
    <dbReference type="NCBI Taxonomy" id="2819238"/>
    <lineage>
        <taxon>Bacteria</taxon>
        <taxon>Bacillati</taxon>
        <taxon>Actinomycetota</taxon>
        <taxon>Actinomycetes</taxon>
        <taxon>Micrococcales</taxon>
        <taxon>Pengzhenrongella</taxon>
    </lineage>
</organism>
<dbReference type="Proteomes" id="UP000663937">
    <property type="component" value="Chromosome"/>
</dbReference>
<accession>A0A8A4ZG98</accession>
<proteinExistence type="predicted"/>
<reference evidence="1" key="1">
    <citation type="submission" date="2021-03" db="EMBL/GenBank/DDBJ databases">
        <title>Pengzhenrongella sicca gen. nov., sp. nov., a new member of suborder Micrococcineae isolated from High-Arctic tundra soil.</title>
        <authorList>
            <person name="Peng F."/>
        </authorList>
    </citation>
    <scope>NUCLEOTIDE SEQUENCE</scope>
    <source>
        <strain evidence="1">LRZ-2</strain>
    </source>
</reference>
<dbReference type="AlphaFoldDB" id="A0A8A4ZG98"/>
<dbReference type="RefSeq" id="WP_406620436.1">
    <property type="nucleotide sequence ID" value="NZ_CP071868.1"/>
</dbReference>
<evidence type="ECO:0000313" key="2">
    <source>
        <dbReference type="Proteomes" id="UP000663937"/>
    </source>
</evidence>
<name>A0A8A4ZG98_9MICO</name>
<sequence>MCASAQLPGHIPGTRPGRKVLIRIDGAGATHAALDWRTTHRLSYSVGYSLPAASGLLELIPTDVWAPALDAHDEVRDGAWVAELTDLLHLNAWP</sequence>
<gene>
    <name evidence="1" type="ORF">J4E96_09135</name>
</gene>
<dbReference type="EMBL" id="CP071868">
    <property type="protein sequence ID" value="QTE31060.1"/>
    <property type="molecule type" value="Genomic_DNA"/>
</dbReference>
<evidence type="ECO:0000313" key="1">
    <source>
        <dbReference type="EMBL" id="QTE31060.1"/>
    </source>
</evidence>
<dbReference type="KEGG" id="psic:J4E96_09135"/>
<keyword evidence="2" id="KW-1185">Reference proteome</keyword>